<organism evidence="3 4">
    <name type="scientific">Laetiporus sulphureus 93-53</name>
    <dbReference type="NCBI Taxonomy" id="1314785"/>
    <lineage>
        <taxon>Eukaryota</taxon>
        <taxon>Fungi</taxon>
        <taxon>Dikarya</taxon>
        <taxon>Basidiomycota</taxon>
        <taxon>Agaricomycotina</taxon>
        <taxon>Agaricomycetes</taxon>
        <taxon>Polyporales</taxon>
        <taxon>Laetiporus</taxon>
    </lineage>
</organism>
<name>A0A165CTG6_9APHY</name>
<feature type="compositionally biased region" description="Low complexity" evidence="2">
    <location>
        <begin position="201"/>
        <end position="211"/>
    </location>
</feature>
<evidence type="ECO:0000256" key="2">
    <source>
        <dbReference type="SAM" id="MobiDB-lite"/>
    </source>
</evidence>
<accession>A0A165CTG6</accession>
<dbReference type="RefSeq" id="XP_040761147.1">
    <property type="nucleotide sequence ID" value="XM_040907230.1"/>
</dbReference>
<feature type="coiled-coil region" evidence="1">
    <location>
        <begin position="103"/>
        <end position="130"/>
    </location>
</feature>
<feature type="region of interest" description="Disordered" evidence="2">
    <location>
        <begin position="332"/>
        <end position="371"/>
    </location>
</feature>
<dbReference type="OrthoDB" id="2796815at2759"/>
<dbReference type="AlphaFoldDB" id="A0A165CTG6"/>
<dbReference type="GeneID" id="63824259"/>
<evidence type="ECO:0000313" key="4">
    <source>
        <dbReference type="Proteomes" id="UP000076871"/>
    </source>
</evidence>
<proteinExistence type="predicted"/>
<evidence type="ECO:0000256" key="1">
    <source>
        <dbReference type="SAM" id="Coils"/>
    </source>
</evidence>
<dbReference type="Proteomes" id="UP000076871">
    <property type="component" value="Unassembled WGS sequence"/>
</dbReference>
<feature type="compositionally biased region" description="Basic residues" evidence="2">
    <location>
        <begin position="229"/>
        <end position="241"/>
    </location>
</feature>
<sequence>MPEPNSMISGTQGVATASSDARKARKLALAEGYMGRNPCGMQGPEMATRPLLAQKVKVNLGSTVLNPAEHPHSDLRGFLKPVAGPPSIKIWGSVHRLGEAQTAADIQAEIATLKRKLAEAEAAVADHEATKHRSTSVALGPHPLFSAEPHASGVSCGHVVFTSNARTSVLHPASQIEPGSYLEAAFKQLTGGGDEPPGDSPPSSDSSSDSSSSDDESSDSTSSGNGRQGARRHHHAKKKNSRVPVLKPREPSTYDGKFDVQEFHKFMREMTEYIDETLFLMAGVSLNQECIDKLWTGLNAYIQKGLWLQKLMPMHSSWEDVRKNAETLEIAEHVGSPQKPQGLKGDGVPPPQGPPGGPKPDANGKVKPFNK</sequence>
<dbReference type="InParanoid" id="A0A165CTG6"/>
<feature type="compositionally biased region" description="Pro residues" evidence="2">
    <location>
        <begin position="348"/>
        <end position="358"/>
    </location>
</feature>
<protein>
    <submittedName>
        <fullName evidence="3">Uncharacterized protein</fullName>
    </submittedName>
</protein>
<keyword evidence="4" id="KW-1185">Reference proteome</keyword>
<feature type="region of interest" description="Disordered" evidence="2">
    <location>
        <begin position="188"/>
        <end position="254"/>
    </location>
</feature>
<dbReference type="EMBL" id="KV427644">
    <property type="protein sequence ID" value="KZT03407.1"/>
    <property type="molecule type" value="Genomic_DNA"/>
</dbReference>
<keyword evidence="1" id="KW-0175">Coiled coil</keyword>
<gene>
    <name evidence="3" type="ORF">LAESUDRAFT_716226</name>
</gene>
<evidence type="ECO:0000313" key="3">
    <source>
        <dbReference type="EMBL" id="KZT03407.1"/>
    </source>
</evidence>
<reference evidence="3 4" key="1">
    <citation type="journal article" date="2016" name="Mol. Biol. Evol.">
        <title>Comparative Genomics of Early-Diverging Mushroom-Forming Fungi Provides Insights into the Origins of Lignocellulose Decay Capabilities.</title>
        <authorList>
            <person name="Nagy L.G."/>
            <person name="Riley R."/>
            <person name="Tritt A."/>
            <person name="Adam C."/>
            <person name="Daum C."/>
            <person name="Floudas D."/>
            <person name="Sun H."/>
            <person name="Yadav J.S."/>
            <person name="Pangilinan J."/>
            <person name="Larsson K.H."/>
            <person name="Matsuura K."/>
            <person name="Barry K."/>
            <person name="Labutti K."/>
            <person name="Kuo R."/>
            <person name="Ohm R.A."/>
            <person name="Bhattacharya S.S."/>
            <person name="Shirouzu T."/>
            <person name="Yoshinaga Y."/>
            <person name="Martin F.M."/>
            <person name="Grigoriev I.V."/>
            <person name="Hibbett D.S."/>
        </authorList>
    </citation>
    <scope>NUCLEOTIDE SEQUENCE [LARGE SCALE GENOMIC DNA]</scope>
    <source>
        <strain evidence="3 4">93-53</strain>
    </source>
</reference>
<dbReference type="STRING" id="1314785.A0A165CTG6"/>